<accession>A0ABU6CX28</accession>
<evidence type="ECO:0000313" key="2">
    <source>
        <dbReference type="Proteomes" id="UP001308005"/>
    </source>
</evidence>
<keyword evidence="2" id="KW-1185">Reference proteome</keyword>
<proteinExistence type="predicted"/>
<sequence>MSDFSGFTPQKLDIAIGNNGFFPVLNLGDLQERHRIPSDYRQATVGAQTVAALIEVNRLLNPKLCEWQRGGYDALAAVPCAELGEPGAPDHLHELTELYKTAVFARAKAKLVRHYQSLNRSDRAARFQNKYPGMEWEDENVQDFMDESARAIAMILGDEPAAALRAAAV</sequence>
<name>A0ABU6CX28_9GAMM</name>
<dbReference type="Pfam" id="PF05926">
    <property type="entry name" value="Phage_GPL"/>
    <property type="match status" value="1"/>
</dbReference>
<comment type="caution">
    <text evidence="1">The sequence shown here is derived from an EMBL/GenBank/DDBJ whole genome shotgun (WGS) entry which is preliminary data.</text>
</comment>
<evidence type="ECO:0000313" key="1">
    <source>
        <dbReference type="EMBL" id="MEB4591387.1"/>
    </source>
</evidence>
<dbReference type="InterPro" id="IPR009225">
    <property type="entry name" value="Phage_head_completion_GpL"/>
</dbReference>
<dbReference type="RefSeq" id="WP_324694950.1">
    <property type="nucleotide sequence ID" value="NZ_JAYMYJ010000100.1"/>
</dbReference>
<gene>
    <name evidence="1" type="ORF">VSS37_10390</name>
</gene>
<reference evidence="2" key="1">
    <citation type="submission" date="2023-07" db="EMBL/GenBank/DDBJ databases">
        <title>The carbon used by Thiothrix.</title>
        <authorList>
            <person name="Chen L."/>
        </authorList>
    </citation>
    <scope>NUCLEOTIDE SEQUENCE [LARGE SCALE GENOMIC DNA]</scope>
</reference>
<organism evidence="1 2">
    <name type="scientific">Candidatus Thiothrix phosphatis</name>
    <dbReference type="NCBI Taxonomy" id="3112415"/>
    <lineage>
        <taxon>Bacteria</taxon>
        <taxon>Pseudomonadati</taxon>
        <taxon>Pseudomonadota</taxon>
        <taxon>Gammaproteobacteria</taxon>
        <taxon>Thiotrichales</taxon>
        <taxon>Thiotrichaceae</taxon>
        <taxon>Thiothrix</taxon>
    </lineage>
</organism>
<protein>
    <submittedName>
        <fullName evidence="1">Head completion/stabilization protein</fullName>
    </submittedName>
</protein>
<dbReference type="EMBL" id="JAYMYJ010000100">
    <property type="protein sequence ID" value="MEB4591387.1"/>
    <property type="molecule type" value="Genomic_DNA"/>
</dbReference>
<dbReference type="Proteomes" id="UP001308005">
    <property type="component" value="Unassembled WGS sequence"/>
</dbReference>